<dbReference type="EMBL" id="AFYV02002235">
    <property type="protein sequence ID" value="KFG59327.1"/>
    <property type="molecule type" value="Genomic_DNA"/>
</dbReference>
<dbReference type="Proteomes" id="UP000028834">
    <property type="component" value="Unassembled WGS sequence"/>
</dbReference>
<reference evidence="2 3" key="1">
    <citation type="submission" date="2014-05" db="EMBL/GenBank/DDBJ databases">
        <authorList>
            <person name="Sibley D."/>
            <person name="Venepally P."/>
            <person name="Karamycheva S."/>
            <person name="Hadjithomas M."/>
            <person name="Khan A."/>
            <person name="Brunk B."/>
            <person name="Roos D."/>
            <person name="Caler E."/>
            <person name="Lorenzi H."/>
        </authorList>
    </citation>
    <scope>NUCLEOTIDE SEQUENCE [LARGE SCALE GENOMIC DNA]</scope>
    <source>
        <strain evidence="2 3">RUB</strain>
    </source>
</reference>
<gene>
    <name evidence="2" type="ORF">TGRUB_306190</name>
</gene>
<comment type="caution">
    <text evidence="2">The sequence shown here is derived from an EMBL/GenBank/DDBJ whole genome shotgun (WGS) entry which is preliminary data.</text>
</comment>
<feature type="region of interest" description="Disordered" evidence="1">
    <location>
        <begin position="1"/>
        <end position="59"/>
    </location>
</feature>
<name>A0A086LRQ9_TOXGO</name>
<protein>
    <submittedName>
        <fullName evidence="2">Uncharacterized protein</fullName>
    </submittedName>
</protein>
<feature type="compositionally biased region" description="Low complexity" evidence="1">
    <location>
        <begin position="236"/>
        <end position="261"/>
    </location>
</feature>
<proteinExistence type="predicted"/>
<feature type="compositionally biased region" description="Low complexity" evidence="1">
    <location>
        <begin position="40"/>
        <end position="54"/>
    </location>
</feature>
<sequence length="469" mass="49283">MASPDSTAMNACSQVEGHGTAPDPLENSELGVTVSEAEPSETTSPAPLPSATSSNGPTLVLPAIPGLPINMPELKIPEDLKKILANQETLQKLSSACIEKTQQLFNEPTVRQLRQELYMALPENVKKTHADVLEAYEKGGILKLVELGCQLALPVIQQLAQKILELCIWLAEHREEIAGALAGVYQTVRSIVLQLQYRLMTEVMKNVPALSALRNERSSQAMLPFLPAFAAADSASTRSSGSLSTSVFRPSSASTAPATPAKDLLAKPAQPAAMYSGRTVPQYQYSYVPVVPRQGTSAPALSRTGTYRLAPTAGVREAAKKTVVDATLKPAKRATSASSSVSAFFSSLFGQKEETPVVVAPSFDVTSFPVAYTAPVAGASVSGQRPQMQTIALSNTKAVSGYAVRSYGFNYAKKDAQCVTCGQPVPVAGLPSYGPVSQTQTAAAPKLKAEANAAALPADGAQAVETPAN</sequence>
<organism evidence="2 3">
    <name type="scientific">Toxoplasma gondii RUB</name>
    <dbReference type="NCBI Taxonomy" id="935652"/>
    <lineage>
        <taxon>Eukaryota</taxon>
        <taxon>Sar</taxon>
        <taxon>Alveolata</taxon>
        <taxon>Apicomplexa</taxon>
        <taxon>Conoidasida</taxon>
        <taxon>Coccidia</taxon>
        <taxon>Eucoccidiorida</taxon>
        <taxon>Eimeriorina</taxon>
        <taxon>Sarcocystidae</taxon>
        <taxon>Toxoplasma</taxon>
    </lineage>
</organism>
<feature type="region of interest" description="Disordered" evidence="1">
    <location>
        <begin position="236"/>
        <end position="263"/>
    </location>
</feature>
<accession>A0A086LRQ9</accession>
<feature type="compositionally biased region" description="Polar residues" evidence="1">
    <location>
        <begin position="1"/>
        <end position="13"/>
    </location>
</feature>
<dbReference type="AlphaFoldDB" id="A0A086LRQ9"/>
<dbReference type="VEuPathDB" id="ToxoDB:TGRUB_306190"/>
<dbReference type="OrthoDB" id="10350884at2759"/>
<evidence type="ECO:0000313" key="3">
    <source>
        <dbReference type="Proteomes" id="UP000028834"/>
    </source>
</evidence>
<evidence type="ECO:0000256" key="1">
    <source>
        <dbReference type="SAM" id="MobiDB-lite"/>
    </source>
</evidence>
<evidence type="ECO:0000313" key="2">
    <source>
        <dbReference type="EMBL" id="KFG59327.1"/>
    </source>
</evidence>